<sequence>MGQGRGLICPSLWPTLAFSPPRSFRTAFHFWLSAGRHRTRSLPPLTKAVPHLGRRSLWTSPLSSISLNRPSFFLTPSGPTSMVQMVNVTLDDYSPVIDYSPRWVDGSTADPYWKSYTNNGTYTLTATYGASASLTFNGTAIWIYGARRSTHGQYNISLDGQLSYYDDGYSGSPLFQQVLFAAVGLDGTKPHTVSIINAYTDPVAPYLDVDSIVYQMGIPAGYQEVKQQDDASNFRYSASGWSTNPENLASYDGGTGHSTSLGDAYVDYTFQGSHVELYGAVGPFGGLFTVQIDDGPLETLNATRSKFTPQIVLYQGSGLGPRNHTMRVTNAPFSGQTLSIDYAIVGQPSTGSDPPSLTPAPTPSPKFGGGVIGGIAAGSAGLLLVTMALLLLWCRRRHIKSAVRPRDVLDAEFANEGNGYAGDSSTRLTPWLNSTVPGYRAAPAPKPRFPPSAGYDLRGRDDAALYRGSYLEEPATPFTAQPQFGVHNADGGGGGSRPLPNAAEEKRRFGAAIRERDRQAEEGRAQGIGLEALVPLRGTDGVVLPPDYDQVTHPST</sequence>
<keyword evidence="1" id="KW-0812">Transmembrane</keyword>
<gene>
    <name evidence="2" type="ORF">BJ322DRAFT_1035054</name>
</gene>
<evidence type="ECO:0000313" key="2">
    <source>
        <dbReference type="EMBL" id="KAF9793502.1"/>
    </source>
</evidence>
<accession>A0A9P6LDP3</accession>
<organism evidence="2 3">
    <name type="scientific">Thelephora terrestris</name>
    <dbReference type="NCBI Taxonomy" id="56493"/>
    <lineage>
        <taxon>Eukaryota</taxon>
        <taxon>Fungi</taxon>
        <taxon>Dikarya</taxon>
        <taxon>Basidiomycota</taxon>
        <taxon>Agaricomycotina</taxon>
        <taxon>Agaricomycetes</taxon>
        <taxon>Thelephorales</taxon>
        <taxon>Thelephoraceae</taxon>
        <taxon>Thelephora</taxon>
    </lineage>
</organism>
<name>A0A9P6LDP3_9AGAM</name>
<reference evidence="2" key="2">
    <citation type="submission" date="2020-11" db="EMBL/GenBank/DDBJ databases">
        <authorList>
            <consortium name="DOE Joint Genome Institute"/>
            <person name="Kuo A."/>
            <person name="Miyauchi S."/>
            <person name="Kiss E."/>
            <person name="Drula E."/>
            <person name="Kohler A."/>
            <person name="Sanchez-Garcia M."/>
            <person name="Andreopoulos B."/>
            <person name="Barry K.W."/>
            <person name="Bonito G."/>
            <person name="Buee M."/>
            <person name="Carver A."/>
            <person name="Chen C."/>
            <person name="Cichocki N."/>
            <person name="Clum A."/>
            <person name="Culley D."/>
            <person name="Crous P.W."/>
            <person name="Fauchery L."/>
            <person name="Girlanda M."/>
            <person name="Hayes R."/>
            <person name="Keri Z."/>
            <person name="Labutti K."/>
            <person name="Lipzen A."/>
            <person name="Lombard V."/>
            <person name="Magnuson J."/>
            <person name="Maillard F."/>
            <person name="Morin E."/>
            <person name="Murat C."/>
            <person name="Nolan M."/>
            <person name="Ohm R."/>
            <person name="Pangilinan J."/>
            <person name="Pereira M."/>
            <person name="Perotto S."/>
            <person name="Peter M."/>
            <person name="Riley R."/>
            <person name="Sitrit Y."/>
            <person name="Stielow B."/>
            <person name="Szollosi G."/>
            <person name="Zifcakova L."/>
            <person name="Stursova M."/>
            <person name="Spatafora J.W."/>
            <person name="Tedersoo L."/>
            <person name="Vaario L.-M."/>
            <person name="Yamada A."/>
            <person name="Yan M."/>
            <person name="Wang P."/>
            <person name="Xu J."/>
            <person name="Bruns T."/>
            <person name="Baldrian P."/>
            <person name="Vilgalys R."/>
            <person name="Henrissat B."/>
            <person name="Grigoriev I.V."/>
            <person name="Hibbett D."/>
            <person name="Nagy L.G."/>
            <person name="Martin F.M."/>
        </authorList>
    </citation>
    <scope>NUCLEOTIDE SEQUENCE</scope>
    <source>
        <strain evidence="2">UH-Tt-Lm1</strain>
    </source>
</reference>
<evidence type="ECO:0000256" key="1">
    <source>
        <dbReference type="SAM" id="Phobius"/>
    </source>
</evidence>
<feature type="transmembrane region" description="Helical" evidence="1">
    <location>
        <begin position="367"/>
        <end position="394"/>
    </location>
</feature>
<keyword evidence="1" id="KW-1133">Transmembrane helix</keyword>
<dbReference type="AlphaFoldDB" id="A0A9P6LDP3"/>
<reference evidence="2" key="1">
    <citation type="journal article" date="2020" name="Nat. Commun.">
        <title>Large-scale genome sequencing of mycorrhizal fungi provides insights into the early evolution of symbiotic traits.</title>
        <authorList>
            <person name="Miyauchi S."/>
            <person name="Kiss E."/>
            <person name="Kuo A."/>
            <person name="Drula E."/>
            <person name="Kohler A."/>
            <person name="Sanchez-Garcia M."/>
            <person name="Morin E."/>
            <person name="Andreopoulos B."/>
            <person name="Barry K.W."/>
            <person name="Bonito G."/>
            <person name="Buee M."/>
            <person name="Carver A."/>
            <person name="Chen C."/>
            <person name="Cichocki N."/>
            <person name="Clum A."/>
            <person name="Culley D."/>
            <person name="Crous P.W."/>
            <person name="Fauchery L."/>
            <person name="Girlanda M."/>
            <person name="Hayes R.D."/>
            <person name="Keri Z."/>
            <person name="LaButti K."/>
            <person name="Lipzen A."/>
            <person name="Lombard V."/>
            <person name="Magnuson J."/>
            <person name="Maillard F."/>
            <person name="Murat C."/>
            <person name="Nolan M."/>
            <person name="Ohm R.A."/>
            <person name="Pangilinan J."/>
            <person name="Pereira M.F."/>
            <person name="Perotto S."/>
            <person name="Peter M."/>
            <person name="Pfister S."/>
            <person name="Riley R."/>
            <person name="Sitrit Y."/>
            <person name="Stielow J.B."/>
            <person name="Szollosi G."/>
            <person name="Zifcakova L."/>
            <person name="Stursova M."/>
            <person name="Spatafora J.W."/>
            <person name="Tedersoo L."/>
            <person name="Vaario L.M."/>
            <person name="Yamada A."/>
            <person name="Yan M."/>
            <person name="Wang P."/>
            <person name="Xu J."/>
            <person name="Bruns T."/>
            <person name="Baldrian P."/>
            <person name="Vilgalys R."/>
            <person name="Dunand C."/>
            <person name="Henrissat B."/>
            <person name="Grigoriev I.V."/>
            <person name="Hibbett D."/>
            <person name="Nagy L.G."/>
            <person name="Martin F.M."/>
        </authorList>
    </citation>
    <scope>NUCLEOTIDE SEQUENCE</scope>
    <source>
        <strain evidence="2">UH-Tt-Lm1</strain>
    </source>
</reference>
<comment type="caution">
    <text evidence="2">The sequence shown here is derived from an EMBL/GenBank/DDBJ whole genome shotgun (WGS) entry which is preliminary data.</text>
</comment>
<dbReference type="OrthoDB" id="2563669at2759"/>
<proteinExistence type="predicted"/>
<keyword evidence="1" id="KW-0472">Membrane</keyword>
<dbReference type="EMBL" id="WIUZ02000001">
    <property type="protein sequence ID" value="KAF9793502.1"/>
    <property type="molecule type" value="Genomic_DNA"/>
</dbReference>
<protein>
    <submittedName>
        <fullName evidence="2">Uncharacterized protein</fullName>
    </submittedName>
</protein>
<dbReference type="Gene3D" id="2.60.120.260">
    <property type="entry name" value="Galactose-binding domain-like"/>
    <property type="match status" value="2"/>
</dbReference>
<keyword evidence="3" id="KW-1185">Reference proteome</keyword>
<evidence type="ECO:0000313" key="3">
    <source>
        <dbReference type="Proteomes" id="UP000736335"/>
    </source>
</evidence>
<dbReference type="Proteomes" id="UP000736335">
    <property type="component" value="Unassembled WGS sequence"/>
</dbReference>